<evidence type="ECO:0000313" key="1">
    <source>
        <dbReference type="EMBL" id="SAQ14587.1"/>
    </source>
</evidence>
<proteinExistence type="predicted"/>
<comment type="caution">
    <text evidence="1">The sequence shown here is derived from an EMBL/GenBank/DDBJ whole genome shotgun (WGS) entry which is preliminary data.</text>
</comment>
<dbReference type="EMBL" id="FLAC01000043">
    <property type="protein sequence ID" value="SAQ14587.1"/>
    <property type="molecule type" value="Genomic_DNA"/>
</dbReference>
<protein>
    <submittedName>
        <fullName evidence="1">Uncharacterized protein</fullName>
    </submittedName>
</protein>
<dbReference type="Proteomes" id="UP000078124">
    <property type="component" value="Unassembled WGS sequence"/>
</dbReference>
<sequence length="31" mass="3681">MLSYDAYNDSSLELSHHKYMKINTRVVYKSS</sequence>
<reference evidence="1 2" key="1">
    <citation type="submission" date="2016-05" db="EMBL/GenBank/DDBJ databases">
        <authorList>
            <consortium name="Pathogen Informatics"/>
        </authorList>
    </citation>
    <scope>NUCLEOTIDE SEQUENCE [LARGE SCALE GENOMIC DNA]</scope>
    <source>
        <strain evidence="1 2">2880STDY5682802</strain>
    </source>
</reference>
<accession>A0A8G2A7U4</accession>
<dbReference type="AlphaFoldDB" id="A0A8G2A7U4"/>
<evidence type="ECO:0000313" key="2">
    <source>
        <dbReference type="Proteomes" id="UP000078124"/>
    </source>
</evidence>
<gene>
    <name evidence="1" type="ORF">SAMEA2273876_05537</name>
</gene>
<organism evidence="1 2">
    <name type="scientific">Raoultella planticola</name>
    <name type="common">Klebsiella planticola</name>
    <dbReference type="NCBI Taxonomy" id="575"/>
    <lineage>
        <taxon>Bacteria</taxon>
        <taxon>Pseudomonadati</taxon>
        <taxon>Pseudomonadota</taxon>
        <taxon>Gammaproteobacteria</taxon>
        <taxon>Enterobacterales</taxon>
        <taxon>Enterobacteriaceae</taxon>
        <taxon>Klebsiella/Raoultella group</taxon>
        <taxon>Raoultella</taxon>
    </lineage>
</organism>
<name>A0A8G2A7U4_RAOPL</name>